<dbReference type="Pfam" id="PF00076">
    <property type="entry name" value="RRM_1"/>
    <property type="match status" value="1"/>
</dbReference>
<feature type="compositionally biased region" description="Polar residues" evidence="8">
    <location>
        <begin position="2519"/>
        <end position="2534"/>
    </location>
</feature>
<keyword evidence="5 7" id="KW-0694">RNA-binding</keyword>
<dbReference type="CDD" id="cd00590">
    <property type="entry name" value="RRM_SF"/>
    <property type="match status" value="1"/>
</dbReference>
<dbReference type="GO" id="GO:0000977">
    <property type="term" value="F:RNA polymerase II transcription regulatory region sequence-specific DNA binding"/>
    <property type="evidence" value="ECO:0007669"/>
    <property type="project" value="TreeGrafter"/>
</dbReference>
<evidence type="ECO:0000313" key="11">
    <source>
        <dbReference type="EMBL" id="ROT74196.1"/>
    </source>
</evidence>
<evidence type="ECO:0000256" key="7">
    <source>
        <dbReference type="PROSITE-ProRule" id="PRU00176"/>
    </source>
</evidence>
<dbReference type="InterPro" id="IPR035979">
    <property type="entry name" value="RBD_domain_sf"/>
</dbReference>
<feature type="compositionally biased region" description="Basic and acidic residues" evidence="8">
    <location>
        <begin position="1506"/>
        <end position="1517"/>
    </location>
</feature>
<dbReference type="SUPFAM" id="SSF54928">
    <property type="entry name" value="RNA-binding domain, RBD"/>
    <property type="match status" value="1"/>
</dbReference>
<feature type="region of interest" description="Disordered" evidence="8">
    <location>
        <begin position="619"/>
        <end position="682"/>
    </location>
</feature>
<dbReference type="GO" id="GO:0003723">
    <property type="term" value="F:RNA binding"/>
    <property type="evidence" value="ECO:0007669"/>
    <property type="project" value="UniProtKB-UniRule"/>
</dbReference>
<gene>
    <name evidence="11" type="ORF">C7M84_007313</name>
</gene>
<proteinExistence type="predicted"/>
<feature type="domain" description="C2H2-type" evidence="10">
    <location>
        <begin position="2268"/>
        <end position="2296"/>
    </location>
</feature>
<feature type="compositionally biased region" description="Basic and acidic residues" evidence="8">
    <location>
        <begin position="220"/>
        <end position="363"/>
    </location>
</feature>
<feature type="compositionally biased region" description="Polar residues" evidence="8">
    <location>
        <begin position="1389"/>
        <end position="1402"/>
    </location>
</feature>
<feature type="region of interest" description="Disordered" evidence="8">
    <location>
        <begin position="2492"/>
        <end position="2745"/>
    </location>
</feature>
<feature type="compositionally biased region" description="Basic and acidic residues" evidence="8">
    <location>
        <begin position="1429"/>
        <end position="1458"/>
    </location>
</feature>
<feature type="compositionally biased region" description="Basic and acidic residues" evidence="8">
    <location>
        <begin position="2623"/>
        <end position="2683"/>
    </location>
</feature>
<dbReference type="PANTHER" id="PTHR24409:SF295">
    <property type="entry name" value="AZ2-RELATED"/>
    <property type="match status" value="1"/>
</dbReference>
<dbReference type="SMART" id="SM00360">
    <property type="entry name" value="RRM"/>
    <property type="match status" value="1"/>
</dbReference>
<evidence type="ECO:0000256" key="1">
    <source>
        <dbReference type="ARBA" id="ARBA00022723"/>
    </source>
</evidence>
<feature type="compositionally biased region" description="Polar residues" evidence="8">
    <location>
        <begin position="560"/>
        <end position="575"/>
    </location>
</feature>
<feature type="compositionally biased region" description="Basic and acidic residues" evidence="8">
    <location>
        <begin position="2044"/>
        <end position="2054"/>
    </location>
</feature>
<feature type="compositionally biased region" description="Basic and acidic residues" evidence="8">
    <location>
        <begin position="1377"/>
        <end position="1387"/>
    </location>
</feature>
<feature type="compositionally biased region" description="Low complexity" evidence="8">
    <location>
        <begin position="527"/>
        <end position="536"/>
    </location>
</feature>
<dbReference type="InterPro" id="IPR036236">
    <property type="entry name" value="Znf_C2H2_sf"/>
</dbReference>
<dbReference type="InterPro" id="IPR000504">
    <property type="entry name" value="RRM_dom"/>
</dbReference>
<feature type="compositionally biased region" description="Pro residues" evidence="8">
    <location>
        <begin position="87"/>
        <end position="97"/>
    </location>
</feature>
<feature type="region of interest" description="Disordered" evidence="8">
    <location>
        <begin position="701"/>
        <end position="721"/>
    </location>
</feature>
<feature type="region of interest" description="Disordered" evidence="8">
    <location>
        <begin position="1335"/>
        <end position="1624"/>
    </location>
</feature>
<dbReference type="SMART" id="SM00355">
    <property type="entry name" value="ZnF_C2H2"/>
    <property type="match status" value="8"/>
</dbReference>
<feature type="compositionally biased region" description="Basic and acidic residues" evidence="8">
    <location>
        <begin position="1000"/>
        <end position="1029"/>
    </location>
</feature>
<feature type="compositionally biased region" description="Low complexity" evidence="8">
    <location>
        <begin position="1362"/>
        <end position="1376"/>
    </location>
</feature>
<feature type="region of interest" description="Disordered" evidence="8">
    <location>
        <begin position="1766"/>
        <end position="1842"/>
    </location>
</feature>
<evidence type="ECO:0000256" key="5">
    <source>
        <dbReference type="ARBA" id="ARBA00022884"/>
    </source>
</evidence>
<evidence type="ECO:0000256" key="8">
    <source>
        <dbReference type="SAM" id="MobiDB-lite"/>
    </source>
</evidence>
<comment type="caution">
    <text evidence="11">The sequence shown here is derived from an EMBL/GenBank/DDBJ whole genome shotgun (WGS) entry which is preliminary data.</text>
</comment>
<dbReference type="Gene3D" id="3.30.70.330">
    <property type="match status" value="1"/>
</dbReference>
<sequence>MESPREIDEKLVHLRSYVPFVERMITKLEARSQQVGSRNNQLERLQGLHRFLTTPVPRAPRMEMLEKMEAVIRNMHEKVQKATGKPEPGPSAPPRPPSHGAGPGQGPPSPNISSSHRPILGSHSNPGSGSSQGLGLTHGLGSTLGLNLNQNFSHNQGGGGVYESGSNRAAGSSLKAPQGLSPSVGHSSGNRPAYGHGSSQQARSFPTRSGSSEWQSSRDSGSERREKDRGRDTEYSDRRDRGVEMSRESSYDRNRGRDGDRSQSRHSDRGRDRESDRSRDRDSDRSRTKSYDRKREYDRHRDLDRSGSRDGRSRNSGDKEHDRGRERRGSSREHERDKSRETSRSLSSREREYDRERERDSHHLQRQRSLTEQEYQDDGKHSSKRNSLLDLPMPPSLSNTDVHPSARGTGNASPQASEMLKGSRGKFQKLFGEPSGPSEDESTSSGAMLDKRGLLRTQSGNWRDEVRARGDSFFSHKTSSDSPFPRLSGLGQEDATARTSFQHNEVRDHSHSGSGSNFQEQVHWRVSSSQSNTSHSTGFPQTYPQRGKQPDVPDTPMSPDESSSHGFFSTDTPQSPDMDASFSPVPAAEETTPVKTIPLESISQAGVDLENIKKALAQIRAQTSSSSSSGPSYRYEDFVGPAGKSNSEDEPYDPEEVWNNQDAEATKKQRPVVSTPQVPVISGRSDTDLRQIHRSLLPLPHTYQARPHGNESLKSGGRVGPQAPFIQKTAEAGKMATNTIGSIPLPHRQANSSQPMVSQGNQSLGTNLVATSGVGFYKDTSNLRPLDPRNRTSSGDIDMRVPQPPLPKTQPALPRTQPPLPVSHLPPPPLPKALDPPVSEGDINLLKSSQPPLPSSPPLPAKPIQPPLPKTQPPLPKSPPPQSQSPFASAKDESEGQKRLDSIRARIAHGAGEFIKPGQRGVAASQMEKYKLKRQLSGPRDTKPSHTSPSLTKEYSGKTDLQAKGKEPVSVLDILLPENSISTESTEDVAKDSQPTQESSARDPRFKPQQEPQPAKDKITSLSHARDPRLSTTSSSSVTRDPRQQMNRDPRQDTGVFPGRENRGDINRFSSNIVRDPRQDSAKYAPVGPQLPRDPRQEASRFTPGVPPGGWDSRHESNQYPVPVSGIRGHSGFPNPPGAANRLEPGSLPGVPNAGPRDPRQETRTFPNVPLPQYRDPRMASRVERPPGAMWNQQPTPPPPAPMNFTPVPSSSGPVVSNDLIDPSPTQSASGSLIGQTFTCLMMRGLPPFVHSNHIYRFFSDYILRDMSLELDNHYNCKGTAYIHFPSHASAREALEQMNGQLLNGYPISLRICTVGILRQAKNMYEQLNRDREAQLGIPERPRGNGNPFFKPKPKEPKEPAVKPVTPTSTVPAPAATEKHTVVDKQVSEPVNSESVAPSAQYSELCGVKVPPKASGGKSSFKIPKIKKAVPEAKSSKSETDSSKEGTEKKNKEHEKKSPGRGKASSKSAADDSSDSDELINRKTLTKKNRKFKKIIIESDTDSDIEDTKKVPQKETTKSGSSLKNHSLDEDDDDECFMVIDETVVSDTEETEDSEVNSLTTDDSSSQSRSTKTKEQKQTKVKKTRVRATKAKPKKKIAETKKGKKKGQVKKDTVPRKGRGKKAVDKLLQDNTFKSELDLHSTVGMKLTRQTQGELEELIKEKTKLKVVIPVPHRYVVNLFDDDKLKKRGGRRQTAEVQSSVAVPAKEPEVPALLEKKPKTIEKVPLDVSVVVEKSSVEQPDILNYRQIKAKIFQKPLHVLAIPTARKGKKRTLSHAGNSGDNKRQKFVSDGFSKAQPKVDSNISKETGKRHRTTPSKGQPTKKSKLDSSAEKQSTPEAAGNWNKVLTTTDLFDSNTSSDDLPDLTQITPSLLDVDPTITSFLPDATVLASVLSPPHVTSQTSEGSFLSGVDSDGDSSPGKLQIVESDQISKDYQLLDEIIRNDSKDKGKDSLEEMTDQNAEKRKVDAKPNQDDAHNVSSESKEDSVSSSEQEKVKDIFDQVQNSSDVVDGSHKRQDSSSSNTSLIRNVDGEEEKESLHLCLPEGRSDETLGHNEEIDEGDDTASVGMVSTSSLVDDASIISSEGRELKTPDSGASRKTKRSKTVHIPPELRRVTRGSIVEPLIVEVIEWDDGGVVDLFQCDLCDYVGRHMAYHLVNFHIEREMPCKFKKEDFPPVIKDHVGPPKVPEDKKDVSLDLSWIPTSMTFEKSVTCNECDYISNSRFDLVYHVLEHKPMAAHCVYHCRLCNYMSEHLEHFYNHVSSHTGEYRYRCDLCGERTYKKSLLIAHHKECHHNQIEKFSVSEMILEDGWPYIHVCKTCMFVRIAQKAAEEHVQHRHNGKADIHKANMTRPVILYSEQWKSKGEMENIGLHGKPKGRKRKKGKRGPDLEVFVGEGGEEEMEEEIEVKAKQLVDRIASNIHTTTSTEEAIKRMSLLNSISKKLDEEEEEEQEVSANIGTSVQVTSSVTAPSPSSTSQEITSVAAEAGMAAAGIAGAGSATEGELKDRGLQDASESKDKVNISENQQSLEKSSFTDSTVEKDEEDAVMEGDGNLGDNSESDSESTVSALDPEIFDEDLSSGKTGSLQETIRKLSATLGEIAKGKQKPAEQIVKEPGVNEPGVNEPGAKEPGAKEPDVKEPDTKDLDTKDLDTKDLDTKDLDTKEPEGKESVQKIERRGSGDTHDSDSDVLVICEDEDADGREETPNSEQHSQPEKKSSQEENAESKTPAIAESVPTSTSEQEETKKMPKLRIRPAHQLLDMRYSSKDTSPSAKIFRCAVTNCGYTSSKHTDLINHIISAHGPYKCIASGCTFVTQSRELFSVHLTTLHPKLNFLVCPFHCQNIFYKCSDLVDHLTVQHATVEVMNESQAAISTEDSDDPGFLRIESVATLDPTAASQMFGEGLGLDAPKVESSTSGSGQNAPV</sequence>
<feature type="compositionally biased region" description="Basic and acidic residues" evidence="8">
    <location>
        <begin position="1959"/>
        <end position="1998"/>
    </location>
</feature>
<dbReference type="InterPro" id="IPR012677">
    <property type="entry name" value="Nucleotide-bd_a/b_plait_sf"/>
</dbReference>
<feature type="compositionally biased region" description="Basic and acidic residues" evidence="8">
    <location>
        <begin position="955"/>
        <end position="967"/>
    </location>
</feature>
<dbReference type="GO" id="GO:0005634">
    <property type="term" value="C:nucleus"/>
    <property type="evidence" value="ECO:0007669"/>
    <property type="project" value="TreeGrafter"/>
</dbReference>
<dbReference type="Gene3D" id="3.30.160.60">
    <property type="entry name" value="Classic Zinc Finger"/>
    <property type="match status" value="1"/>
</dbReference>
<reference evidence="11 12" key="2">
    <citation type="submission" date="2019-01" db="EMBL/GenBank/DDBJ databases">
        <title>The decoding of complex shrimp genome reveals the adaptation for benthos swimmer, frequently molting mechanism and breeding impact on genome.</title>
        <authorList>
            <person name="Sun Y."/>
            <person name="Gao Y."/>
            <person name="Yu Y."/>
        </authorList>
    </citation>
    <scope>NUCLEOTIDE SEQUENCE [LARGE SCALE GENOMIC DNA]</scope>
    <source>
        <tissue evidence="11">Muscle</tissue>
    </source>
</reference>
<accession>A0A423TCP2</accession>
<dbReference type="GO" id="GO:0000981">
    <property type="term" value="F:DNA-binding transcription factor activity, RNA polymerase II-specific"/>
    <property type="evidence" value="ECO:0007669"/>
    <property type="project" value="TreeGrafter"/>
</dbReference>
<keyword evidence="4" id="KW-0862">Zinc</keyword>
<dbReference type="Proteomes" id="UP000283509">
    <property type="component" value="Unassembled WGS sequence"/>
</dbReference>
<dbReference type="GO" id="GO:0008270">
    <property type="term" value="F:zinc ion binding"/>
    <property type="evidence" value="ECO:0007669"/>
    <property type="project" value="UniProtKB-KW"/>
</dbReference>
<protein>
    <recommendedName>
        <fullName evidence="13">RRM domain-containing protein</fullName>
    </recommendedName>
</protein>
<evidence type="ECO:0008006" key="13">
    <source>
        <dbReference type="Google" id="ProtNLM"/>
    </source>
</evidence>
<feature type="region of interest" description="Disordered" evidence="8">
    <location>
        <begin position="1895"/>
        <end position="1920"/>
    </location>
</feature>
<feature type="region of interest" description="Disordered" evidence="8">
    <location>
        <begin position="1941"/>
        <end position="2064"/>
    </location>
</feature>
<evidence type="ECO:0000256" key="4">
    <source>
        <dbReference type="ARBA" id="ARBA00022833"/>
    </source>
</evidence>
<feature type="region of interest" description="Disordered" evidence="8">
    <location>
        <begin position="2079"/>
        <end position="2107"/>
    </location>
</feature>
<name>A0A423TCP2_PENVA</name>
<evidence type="ECO:0000256" key="6">
    <source>
        <dbReference type="PROSITE-ProRule" id="PRU00042"/>
    </source>
</evidence>
<feature type="compositionally biased region" description="Basic residues" evidence="8">
    <location>
        <begin position="2371"/>
        <end position="2382"/>
    </location>
</feature>
<feature type="compositionally biased region" description="Pro residues" evidence="8">
    <location>
        <begin position="851"/>
        <end position="883"/>
    </location>
</feature>
<feature type="region of interest" description="Disordered" evidence="8">
    <location>
        <begin position="2441"/>
        <end position="2479"/>
    </location>
</feature>
<feature type="compositionally biased region" description="Polar residues" evidence="8">
    <location>
        <begin position="180"/>
        <end position="190"/>
    </location>
</feature>
<feature type="compositionally biased region" description="Low complexity" evidence="8">
    <location>
        <begin position="1904"/>
        <end position="1917"/>
    </location>
</feature>
<dbReference type="OrthoDB" id="6347039at2759"/>
<evidence type="ECO:0000256" key="2">
    <source>
        <dbReference type="ARBA" id="ARBA00022737"/>
    </source>
</evidence>
<feature type="compositionally biased region" description="Low complexity" evidence="8">
    <location>
        <begin position="2457"/>
        <end position="2479"/>
    </location>
</feature>
<dbReference type="STRING" id="6689.A0A423TCP2"/>
<feature type="compositionally biased region" description="Basic and acidic residues" evidence="8">
    <location>
        <begin position="890"/>
        <end position="904"/>
    </location>
</feature>
<evidence type="ECO:0000259" key="9">
    <source>
        <dbReference type="PROSITE" id="PS50102"/>
    </source>
</evidence>
<evidence type="ECO:0000313" key="12">
    <source>
        <dbReference type="Proteomes" id="UP000283509"/>
    </source>
</evidence>
<feature type="region of interest" description="Disordered" evidence="8">
    <location>
        <begin position="78"/>
        <end position="136"/>
    </location>
</feature>
<feature type="compositionally biased region" description="Pro residues" evidence="8">
    <location>
        <begin position="816"/>
        <end position="831"/>
    </location>
</feature>
<reference evidence="11 12" key="1">
    <citation type="submission" date="2018-04" db="EMBL/GenBank/DDBJ databases">
        <authorList>
            <person name="Zhang X."/>
            <person name="Yuan J."/>
            <person name="Li F."/>
            <person name="Xiang J."/>
        </authorList>
    </citation>
    <scope>NUCLEOTIDE SEQUENCE [LARGE SCALE GENOMIC DNA]</scope>
    <source>
        <tissue evidence="11">Muscle</tissue>
    </source>
</reference>
<feature type="region of interest" description="Disordered" evidence="8">
    <location>
        <begin position="2366"/>
        <end position="2388"/>
    </location>
</feature>
<dbReference type="InterPro" id="IPR013087">
    <property type="entry name" value="Znf_C2H2_type"/>
</dbReference>
<feature type="compositionally biased region" description="Basic and acidic residues" evidence="8">
    <location>
        <begin position="2500"/>
        <end position="2518"/>
    </location>
</feature>
<evidence type="ECO:0000256" key="3">
    <source>
        <dbReference type="ARBA" id="ARBA00022771"/>
    </source>
</evidence>
<feature type="region of interest" description="Disordered" evidence="8">
    <location>
        <begin position="777"/>
        <end position="1177"/>
    </location>
</feature>
<dbReference type="PANTHER" id="PTHR24409">
    <property type="entry name" value="ZINC FINGER PROTEIN 142"/>
    <property type="match status" value="1"/>
</dbReference>
<feature type="compositionally biased region" description="Basic and acidic residues" evidence="8">
    <location>
        <begin position="1941"/>
        <end position="1952"/>
    </location>
</feature>
<dbReference type="EMBL" id="QCYY01001924">
    <property type="protein sequence ID" value="ROT74196.1"/>
    <property type="molecule type" value="Genomic_DNA"/>
</dbReference>
<feature type="compositionally biased region" description="Basic residues" evidence="8">
    <location>
        <begin position="1484"/>
        <end position="1494"/>
    </location>
</feature>
<feature type="compositionally biased region" description="Polar residues" evidence="8">
    <location>
        <begin position="197"/>
        <end position="219"/>
    </location>
</feature>
<feature type="domain" description="C2H2-type" evidence="10">
    <location>
        <begin position="2240"/>
        <end position="2267"/>
    </location>
</feature>
<feature type="region of interest" description="Disordered" evidence="8">
    <location>
        <begin position="157"/>
        <end position="599"/>
    </location>
</feature>
<keyword evidence="12" id="KW-1185">Reference proteome</keyword>
<keyword evidence="3 6" id="KW-0863">Zinc-finger</keyword>
<dbReference type="PROSITE" id="PS50157">
    <property type="entry name" value="ZINC_FINGER_C2H2_2"/>
    <property type="match status" value="2"/>
</dbReference>
<feature type="compositionally biased region" description="Basic and acidic residues" evidence="8">
    <location>
        <begin position="1040"/>
        <end position="1052"/>
    </location>
</feature>
<dbReference type="PROSITE" id="PS00028">
    <property type="entry name" value="ZINC_FINGER_C2H2_1"/>
    <property type="match status" value="1"/>
</dbReference>
<dbReference type="SUPFAM" id="SSF57667">
    <property type="entry name" value="beta-beta-alpha zinc fingers"/>
    <property type="match status" value="1"/>
</dbReference>
<dbReference type="PROSITE" id="PS50102">
    <property type="entry name" value="RRM"/>
    <property type="match status" value="1"/>
</dbReference>
<keyword evidence="1" id="KW-0479">Metal-binding</keyword>
<feature type="domain" description="RRM" evidence="9">
    <location>
        <begin position="1239"/>
        <end position="1315"/>
    </location>
</feature>
<keyword evidence="2" id="KW-0677">Repeat</keyword>
<organism evidence="11 12">
    <name type="scientific">Penaeus vannamei</name>
    <name type="common">Whiteleg shrimp</name>
    <name type="synonym">Litopenaeus vannamei</name>
    <dbReference type="NCBI Taxonomy" id="6689"/>
    <lineage>
        <taxon>Eukaryota</taxon>
        <taxon>Metazoa</taxon>
        <taxon>Ecdysozoa</taxon>
        <taxon>Arthropoda</taxon>
        <taxon>Crustacea</taxon>
        <taxon>Multicrustacea</taxon>
        <taxon>Malacostraca</taxon>
        <taxon>Eumalacostraca</taxon>
        <taxon>Eucarida</taxon>
        <taxon>Decapoda</taxon>
        <taxon>Dendrobranchiata</taxon>
        <taxon>Penaeoidea</taxon>
        <taxon>Penaeidae</taxon>
        <taxon>Penaeus</taxon>
    </lineage>
</organism>
<feature type="compositionally biased region" description="Basic residues" evidence="8">
    <location>
        <begin position="1579"/>
        <end position="1595"/>
    </location>
</feature>
<feature type="compositionally biased region" description="Polar residues" evidence="8">
    <location>
        <begin position="1559"/>
        <end position="1570"/>
    </location>
</feature>
<evidence type="ECO:0000259" key="10">
    <source>
        <dbReference type="PROSITE" id="PS50157"/>
    </source>
</evidence>